<keyword evidence="4" id="KW-1185">Reference proteome</keyword>
<sequence>MRALVVIDMQNGFCHPEGSLAHVGMKLADVDQAVRATAEVVADARRNRVPVIFTRHVYRPGRADEGANAARLNPRLAQLDGLVAGTWDGALVAELGALPDDLTVDKVRFDAFLWTSLDPLLRGLGVSELVFAGVVTNICVESTVRSAFMHDYEVTVLSDCCAAQTPRLHEISLEALDAYGLATVTSVDAGFTFAREATVEPPAAAMPTVA</sequence>
<dbReference type="PANTHER" id="PTHR43540">
    <property type="entry name" value="PEROXYUREIDOACRYLATE/UREIDOACRYLATE AMIDOHYDROLASE-RELATED"/>
    <property type="match status" value="1"/>
</dbReference>
<proteinExistence type="predicted"/>
<dbReference type="InterPro" id="IPR036380">
    <property type="entry name" value="Isochorismatase-like_sf"/>
</dbReference>
<organism evidence="3 4">
    <name type="scientific">Actinopolymorpha singaporensis</name>
    <dbReference type="NCBI Taxonomy" id="117157"/>
    <lineage>
        <taxon>Bacteria</taxon>
        <taxon>Bacillati</taxon>
        <taxon>Actinomycetota</taxon>
        <taxon>Actinomycetes</taxon>
        <taxon>Propionibacteriales</taxon>
        <taxon>Actinopolymorphaceae</taxon>
        <taxon>Actinopolymorpha</taxon>
    </lineage>
</organism>
<dbReference type="RefSeq" id="WP_092652109.1">
    <property type="nucleotide sequence ID" value="NZ_LT629732.1"/>
</dbReference>
<reference evidence="3 4" key="1">
    <citation type="submission" date="2016-10" db="EMBL/GenBank/DDBJ databases">
        <authorList>
            <person name="de Groot N.N."/>
        </authorList>
    </citation>
    <scope>NUCLEOTIDE SEQUENCE [LARGE SCALE GENOMIC DNA]</scope>
    <source>
        <strain evidence="3 4">DSM 22024</strain>
    </source>
</reference>
<dbReference type="InterPro" id="IPR050272">
    <property type="entry name" value="Isochorismatase-like_hydrls"/>
</dbReference>
<feature type="domain" description="Isochorismatase-like" evidence="2">
    <location>
        <begin position="3"/>
        <end position="187"/>
    </location>
</feature>
<dbReference type="GO" id="GO:0016787">
    <property type="term" value="F:hydrolase activity"/>
    <property type="evidence" value="ECO:0007669"/>
    <property type="project" value="UniProtKB-KW"/>
</dbReference>
<dbReference type="Gene3D" id="3.40.50.850">
    <property type="entry name" value="Isochorismatase-like"/>
    <property type="match status" value="1"/>
</dbReference>
<dbReference type="EMBL" id="LT629732">
    <property type="protein sequence ID" value="SDS11674.1"/>
    <property type="molecule type" value="Genomic_DNA"/>
</dbReference>
<evidence type="ECO:0000313" key="4">
    <source>
        <dbReference type="Proteomes" id="UP000198983"/>
    </source>
</evidence>
<dbReference type="PANTHER" id="PTHR43540:SF6">
    <property type="entry name" value="ISOCHORISMATASE-LIKE DOMAIN-CONTAINING PROTEIN"/>
    <property type="match status" value="1"/>
</dbReference>
<accession>A0A1H1PKJ4</accession>
<name>A0A1H1PKJ4_9ACTN</name>
<evidence type="ECO:0000256" key="1">
    <source>
        <dbReference type="ARBA" id="ARBA00022801"/>
    </source>
</evidence>
<gene>
    <name evidence="3" type="ORF">SAMN04489717_1675</name>
</gene>
<protein>
    <submittedName>
        <fullName evidence="3">Ureidoacrylate peracid hydrolase</fullName>
    </submittedName>
</protein>
<keyword evidence="1 3" id="KW-0378">Hydrolase</keyword>
<dbReference type="AlphaFoldDB" id="A0A1H1PKJ4"/>
<dbReference type="SUPFAM" id="SSF52499">
    <property type="entry name" value="Isochorismatase-like hydrolases"/>
    <property type="match status" value="1"/>
</dbReference>
<dbReference type="InterPro" id="IPR000868">
    <property type="entry name" value="Isochorismatase-like_dom"/>
</dbReference>
<evidence type="ECO:0000313" key="3">
    <source>
        <dbReference type="EMBL" id="SDS11674.1"/>
    </source>
</evidence>
<dbReference type="CDD" id="cd00431">
    <property type="entry name" value="cysteine_hydrolases"/>
    <property type="match status" value="1"/>
</dbReference>
<evidence type="ECO:0000259" key="2">
    <source>
        <dbReference type="Pfam" id="PF00857"/>
    </source>
</evidence>
<dbReference type="STRING" id="117157.SAMN04489717_1675"/>
<dbReference type="Proteomes" id="UP000198983">
    <property type="component" value="Chromosome I"/>
</dbReference>
<dbReference type="Pfam" id="PF00857">
    <property type="entry name" value="Isochorismatase"/>
    <property type="match status" value="1"/>
</dbReference>
<dbReference type="OrthoDB" id="9794942at2"/>